<protein>
    <submittedName>
        <fullName evidence="1">Uncharacterized protein</fullName>
    </submittedName>
</protein>
<gene>
    <name evidence="1" type="ORF">THTE_1767</name>
</gene>
<accession>A0A286REH9</accession>
<evidence type="ECO:0000313" key="1">
    <source>
        <dbReference type="EMBL" id="ASV74369.1"/>
    </source>
</evidence>
<dbReference type="EMBL" id="CP018477">
    <property type="protein sequence ID" value="ASV74369.1"/>
    <property type="molecule type" value="Genomic_DNA"/>
</dbReference>
<reference evidence="1 2" key="1">
    <citation type="journal article" name="Front. Microbiol.">
        <title>Sugar Metabolism of the First Thermophilic Planctomycete Thermogutta terrifontis: Comparative Genomic and Transcriptomic Approaches.</title>
        <authorList>
            <person name="Elcheninov A.G."/>
            <person name="Menzel P."/>
            <person name="Gudbergsdottir S.R."/>
            <person name="Slesarev A.I."/>
            <person name="Kadnikov V.V."/>
            <person name="Krogh A."/>
            <person name="Bonch-Osmolovskaya E.A."/>
            <person name="Peng X."/>
            <person name="Kublanov I.V."/>
        </authorList>
    </citation>
    <scope>NUCLEOTIDE SEQUENCE [LARGE SCALE GENOMIC DNA]</scope>
    <source>
        <strain evidence="1 2">R1</strain>
    </source>
</reference>
<evidence type="ECO:0000313" key="2">
    <source>
        <dbReference type="Proteomes" id="UP000215086"/>
    </source>
</evidence>
<name>A0A286REH9_9BACT</name>
<organism evidence="1 2">
    <name type="scientific">Thermogutta terrifontis</name>
    <dbReference type="NCBI Taxonomy" id="1331910"/>
    <lineage>
        <taxon>Bacteria</taxon>
        <taxon>Pseudomonadati</taxon>
        <taxon>Planctomycetota</taxon>
        <taxon>Planctomycetia</taxon>
        <taxon>Pirellulales</taxon>
        <taxon>Thermoguttaceae</taxon>
        <taxon>Thermogutta</taxon>
    </lineage>
</organism>
<dbReference type="AlphaFoldDB" id="A0A286REH9"/>
<sequence length="49" mass="5016">MEPDCPSAAFKQGTPAPATNLVTGERANLLEPLALRVLTVAAPQAAEAI</sequence>
<dbReference type="Proteomes" id="UP000215086">
    <property type="component" value="Chromosome"/>
</dbReference>
<proteinExistence type="predicted"/>
<keyword evidence="2" id="KW-1185">Reference proteome</keyword>
<dbReference type="KEGG" id="ttf:THTE_1767"/>